<dbReference type="Proteomes" id="UP000245202">
    <property type="component" value="Unassembled WGS sequence"/>
</dbReference>
<dbReference type="SUPFAM" id="SSF63829">
    <property type="entry name" value="Calcium-dependent phosphotriesterase"/>
    <property type="match status" value="1"/>
</dbReference>
<dbReference type="Gene3D" id="3.30.70.1230">
    <property type="entry name" value="Nucleotide cyclase"/>
    <property type="match status" value="1"/>
</dbReference>
<dbReference type="PROSITE" id="PS50125">
    <property type="entry name" value="GUANYLATE_CYCLASE_2"/>
    <property type="match status" value="1"/>
</dbReference>
<evidence type="ECO:0000256" key="1">
    <source>
        <dbReference type="ARBA" id="ARBA00004236"/>
    </source>
</evidence>
<keyword evidence="3" id="KW-1003">Cell membrane</keyword>
<protein>
    <recommendedName>
        <fullName evidence="10">Adenylate/guanylate cyclase domain-containing protein</fullName>
    </recommendedName>
</protein>
<dbReference type="InterPro" id="IPR001054">
    <property type="entry name" value="A/G_cyclase"/>
</dbReference>
<dbReference type="InterPro" id="IPR003660">
    <property type="entry name" value="HAMP_dom"/>
</dbReference>
<dbReference type="InterPro" id="IPR050697">
    <property type="entry name" value="Adenylyl/Guanylyl_Cyclase_3/4"/>
</dbReference>
<evidence type="ECO:0000256" key="5">
    <source>
        <dbReference type="SAM" id="Phobius"/>
    </source>
</evidence>
<dbReference type="PANTHER" id="PTHR43081:SF1">
    <property type="entry name" value="ADENYLATE CYCLASE, TERMINAL-DIFFERENTIATION SPECIFIC"/>
    <property type="match status" value="1"/>
</dbReference>
<dbReference type="Pfam" id="PF00211">
    <property type="entry name" value="Guanylate_cyc"/>
    <property type="match status" value="1"/>
</dbReference>
<evidence type="ECO:0000256" key="3">
    <source>
        <dbReference type="ARBA" id="ARBA00022475"/>
    </source>
</evidence>
<dbReference type="SUPFAM" id="SSF103190">
    <property type="entry name" value="Sensory domain-like"/>
    <property type="match status" value="1"/>
</dbReference>
<feature type="transmembrane region" description="Helical" evidence="5">
    <location>
        <begin position="529"/>
        <end position="548"/>
    </location>
</feature>
<dbReference type="SUPFAM" id="SSF158472">
    <property type="entry name" value="HAMP domain-like"/>
    <property type="match status" value="1"/>
</dbReference>
<dbReference type="GO" id="GO:0004016">
    <property type="term" value="F:adenylate cyclase activity"/>
    <property type="evidence" value="ECO:0007669"/>
    <property type="project" value="UniProtKB-ARBA"/>
</dbReference>
<dbReference type="GO" id="GO:0006171">
    <property type="term" value="P:cAMP biosynthetic process"/>
    <property type="evidence" value="ECO:0007669"/>
    <property type="project" value="TreeGrafter"/>
</dbReference>
<dbReference type="InterPro" id="IPR029787">
    <property type="entry name" value="Nucleotide_cyclase"/>
</dbReference>
<dbReference type="CDD" id="cd07302">
    <property type="entry name" value="CHD"/>
    <property type="match status" value="1"/>
</dbReference>
<dbReference type="SMART" id="SM00044">
    <property type="entry name" value="CYCc"/>
    <property type="match status" value="1"/>
</dbReference>
<evidence type="ECO:0000259" key="6">
    <source>
        <dbReference type="PROSITE" id="PS50125"/>
    </source>
</evidence>
<proteinExistence type="inferred from homology"/>
<keyword evidence="5" id="KW-1133">Transmembrane helix</keyword>
<evidence type="ECO:0000313" key="9">
    <source>
        <dbReference type="Proteomes" id="UP000245202"/>
    </source>
</evidence>
<organism evidence="8 9">
    <name type="scientific">Paenibacillus agaridevorans</name>
    <dbReference type="NCBI Taxonomy" id="171404"/>
    <lineage>
        <taxon>Bacteria</taxon>
        <taxon>Bacillati</taxon>
        <taxon>Bacillota</taxon>
        <taxon>Bacilli</taxon>
        <taxon>Bacillales</taxon>
        <taxon>Paenibacillaceae</taxon>
        <taxon>Paenibacillus</taxon>
    </lineage>
</organism>
<evidence type="ECO:0008006" key="10">
    <source>
        <dbReference type="Google" id="ProtNLM"/>
    </source>
</evidence>
<evidence type="ECO:0000256" key="4">
    <source>
        <dbReference type="ARBA" id="ARBA00023136"/>
    </source>
</evidence>
<dbReference type="CDD" id="cd06225">
    <property type="entry name" value="HAMP"/>
    <property type="match status" value="1"/>
</dbReference>
<comment type="similarity">
    <text evidence="2">Belongs to the adenylyl cyclase class-3 family.</text>
</comment>
<comment type="subcellular location">
    <subcellularLocation>
        <location evidence="1">Cell membrane</location>
    </subcellularLocation>
</comment>
<comment type="caution">
    <text evidence="8">The sequence shown here is derived from an EMBL/GenBank/DDBJ whole genome shotgun (WGS) entry which is preliminary data.</text>
</comment>
<keyword evidence="5" id="KW-0812">Transmembrane</keyword>
<dbReference type="GO" id="GO:0035556">
    <property type="term" value="P:intracellular signal transduction"/>
    <property type="evidence" value="ECO:0007669"/>
    <property type="project" value="InterPro"/>
</dbReference>
<accession>A0A2R5ES63</accession>
<dbReference type="Gene3D" id="6.10.340.10">
    <property type="match status" value="1"/>
</dbReference>
<reference evidence="8 9" key="1">
    <citation type="submission" date="2017-08" db="EMBL/GenBank/DDBJ databases">
        <title>Substantial Increase in Enzyme Production by Combined Drug-Resistance Mutations in Paenibacillus agaridevorans.</title>
        <authorList>
            <person name="Tanaka Y."/>
            <person name="Funane K."/>
            <person name="Hosaka T."/>
            <person name="Shiwa Y."/>
            <person name="Fujita N."/>
            <person name="Miyazaki T."/>
            <person name="Yoshikawa H."/>
            <person name="Murakami K."/>
            <person name="Kasahara K."/>
            <person name="Inaoka T."/>
            <person name="Hiraga Y."/>
            <person name="Ochi K."/>
        </authorList>
    </citation>
    <scope>NUCLEOTIDE SEQUENCE [LARGE SCALE GENOMIC DNA]</scope>
    <source>
        <strain evidence="8 9">T-3040</strain>
    </source>
</reference>
<dbReference type="SMART" id="SM00304">
    <property type="entry name" value="HAMP"/>
    <property type="match status" value="1"/>
</dbReference>
<keyword evidence="9" id="KW-1185">Reference proteome</keyword>
<dbReference type="InterPro" id="IPR029151">
    <property type="entry name" value="Sensor-like_sf"/>
</dbReference>
<feature type="transmembrane region" description="Helical" evidence="5">
    <location>
        <begin position="346"/>
        <end position="365"/>
    </location>
</feature>
<dbReference type="AlphaFoldDB" id="A0A2R5ES63"/>
<dbReference type="Pfam" id="PF00672">
    <property type="entry name" value="HAMP"/>
    <property type="match status" value="1"/>
</dbReference>
<gene>
    <name evidence="8" type="ORF">PAT3040_03593</name>
</gene>
<evidence type="ECO:0000256" key="2">
    <source>
        <dbReference type="ARBA" id="ARBA00005381"/>
    </source>
</evidence>
<dbReference type="PANTHER" id="PTHR43081">
    <property type="entry name" value="ADENYLATE CYCLASE, TERMINAL-DIFFERENTIATION SPECIFIC-RELATED"/>
    <property type="match status" value="1"/>
</dbReference>
<evidence type="ECO:0000259" key="7">
    <source>
        <dbReference type="PROSITE" id="PS50885"/>
    </source>
</evidence>
<feature type="transmembrane region" description="Helical" evidence="5">
    <location>
        <begin position="310"/>
        <end position="334"/>
    </location>
</feature>
<dbReference type="SUPFAM" id="SSF55073">
    <property type="entry name" value="Nucleotide cyclase"/>
    <property type="match status" value="1"/>
</dbReference>
<dbReference type="PROSITE" id="PS50885">
    <property type="entry name" value="HAMP"/>
    <property type="match status" value="1"/>
</dbReference>
<keyword evidence="4 5" id="KW-0472">Membrane</keyword>
<name>A0A2R5ES63_9BACL</name>
<sequence>MANLPFEGERSLSYLSKTSIGQGGLVHVIADSRKELIQLDGERVILQDVKLGDEDGKSHGFTEVESAADGSMIALDTVLDEYGLYVHEERLMRYEPGSKEGTILYTYDGAVGNKRLGKIKGVQTQGDHVYFYIDEAEAGIGLMRLPLTGGAPEEIYRFTLPGERYLSEVAGTQQGEIYYSTRRGAIYHVTAGGESSKIYPLPETERTSRNFPESLQLHDGRLYFIDRLVNAVSSISLSKPGEIRTELSEEELAVRSGGAEFLEIMDVEVDDQGGLQLAMDDRIVYIAANKQDSSVITSLAHGKSEIRQTWIFWTAAALLALAVVALLRMVYIHWLNRRVSLFFKQVFAIVPILVVSMFMLSNFIYDSFSTRMEDEMQRQLSLLARNGQTLIDGDQLSRLASPSDYGNADYVALRDKMGFLYENEDPSIRQGLYSTLYKYENGQFFVIMDDDDGVNMFKPFAVTETNKPVVESGAIVSERWEDATGKFMYAIGPVYDSSGNIVGVYETGSDLNVLYQSNTTIYQSILRNIGLSSLVLIAMVLGVTYWLLRSLRKLRKSVMEMASGNWDVHVNIRSQDEVGDLGEQFNRMAQHIRTYIKDITTFSEASHRFVPQQIFKYLGKKGITEVHLGDQVQGNMSVMVANIRSFNQLSKQLSPKQNFDFMNGFLKRFSPFVRQEEGLISKYLGAGFMALFPGRSEDAIRAAIAIRRELAAYNDSLIASGYRPVDMGIAIHKGPLMLGIVGEEQRMEGNVISDDVNVTTALERLSDTMGSSLLVTKTFFDQLRAPERIRCRYLGRIGMEGKDESVELFDVYEGDSDKERQLKDRTKTTFEKGIRLCQEGRFYDARETFVEVIKLNRFDKAAKLYFYLCDEYYQKGSSEGWNGTLAV</sequence>
<dbReference type="GO" id="GO:0005886">
    <property type="term" value="C:plasma membrane"/>
    <property type="evidence" value="ECO:0007669"/>
    <property type="project" value="UniProtKB-SubCell"/>
</dbReference>
<evidence type="ECO:0000313" key="8">
    <source>
        <dbReference type="EMBL" id="GBG08975.1"/>
    </source>
</evidence>
<feature type="domain" description="HAMP" evidence="7">
    <location>
        <begin position="545"/>
        <end position="597"/>
    </location>
</feature>
<dbReference type="EMBL" id="BDQX01000187">
    <property type="protein sequence ID" value="GBG08975.1"/>
    <property type="molecule type" value="Genomic_DNA"/>
</dbReference>
<feature type="domain" description="Guanylate cyclase" evidence="6">
    <location>
        <begin position="637"/>
        <end position="763"/>
    </location>
</feature>